<keyword evidence="3" id="KW-1185">Reference proteome</keyword>
<proteinExistence type="predicted"/>
<dbReference type="EMBL" id="CAJPVJ010007562">
    <property type="protein sequence ID" value="CAG2171325.1"/>
    <property type="molecule type" value="Genomic_DNA"/>
</dbReference>
<organism evidence="2">
    <name type="scientific">Oppiella nova</name>
    <dbReference type="NCBI Taxonomy" id="334625"/>
    <lineage>
        <taxon>Eukaryota</taxon>
        <taxon>Metazoa</taxon>
        <taxon>Ecdysozoa</taxon>
        <taxon>Arthropoda</taxon>
        <taxon>Chelicerata</taxon>
        <taxon>Arachnida</taxon>
        <taxon>Acari</taxon>
        <taxon>Acariformes</taxon>
        <taxon>Sarcoptiformes</taxon>
        <taxon>Oribatida</taxon>
        <taxon>Brachypylina</taxon>
        <taxon>Oppioidea</taxon>
        <taxon>Oppiidae</taxon>
        <taxon>Oppiella</taxon>
    </lineage>
</organism>
<protein>
    <recommendedName>
        <fullName evidence="1">COMM domain-containing protein</fullName>
    </recommendedName>
</protein>
<evidence type="ECO:0000313" key="2">
    <source>
        <dbReference type="EMBL" id="CAD7654138.1"/>
    </source>
</evidence>
<dbReference type="InterPro" id="IPR055184">
    <property type="entry name" value="COMMD8_HN"/>
</dbReference>
<name>A0A7R9M8A6_9ACAR</name>
<accession>A0A7R9M8A6</accession>
<dbReference type="Pfam" id="PF22838">
    <property type="entry name" value="COMMD8_HN"/>
    <property type="match status" value="1"/>
</dbReference>
<dbReference type="PROSITE" id="PS51269">
    <property type="entry name" value="COMM"/>
    <property type="match status" value="1"/>
</dbReference>
<evidence type="ECO:0000259" key="1">
    <source>
        <dbReference type="PROSITE" id="PS51269"/>
    </source>
</evidence>
<dbReference type="OrthoDB" id="6510215at2759"/>
<dbReference type="Proteomes" id="UP000728032">
    <property type="component" value="Unassembled WGS sequence"/>
</dbReference>
<dbReference type="InterPro" id="IPR017920">
    <property type="entry name" value="COMM"/>
</dbReference>
<dbReference type="Pfam" id="PF07258">
    <property type="entry name" value="COMM_domain"/>
    <property type="match status" value="1"/>
</dbReference>
<dbReference type="AlphaFoldDB" id="A0A7R9M8A6"/>
<gene>
    <name evidence="2" type="ORF">ONB1V03_LOCUS10788</name>
</gene>
<feature type="domain" description="COMM" evidence="1">
    <location>
        <begin position="109"/>
        <end position="180"/>
    </location>
</feature>
<sequence length="180" mass="20652">MSADMSGRELNGLTDGQLIHEIIDDMCAICALKTCNYVPTVWSTEALFNDFVAHMKRLLSQLIDIRTKHESLQSLPERVQKVMMECIEVRRPEVRKAIINETIAQHNPTLKDFFWKLNVVLDSDKMCDVNQPLVNLDLDISGDTNGTKTQRIVSMELNREELMKVIETLEEGQQALRQSY</sequence>
<reference evidence="2" key="1">
    <citation type="submission" date="2020-11" db="EMBL/GenBank/DDBJ databases">
        <authorList>
            <person name="Tran Van P."/>
        </authorList>
    </citation>
    <scope>NUCLEOTIDE SEQUENCE</scope>
</reference>
<evidence type="ECO:0000313" key="3">
    <source>
        <dbReference type="Proteomes" id="UP000728032"/>
    </source>
</evidence>
<dbReference type="EMBL" id="OC922387">
    <property type="protein sequence ID" value="CAD7654138.1"/>
    <property type="molecule type" value="Genomic_DNA"/>
</dbReference>